<sequence>MSIADSRQFIKSVKLKPENFFLIHYSCQNLNDENEALSPRITSIAINHYATGQSVSYSTHSIAEELRIPRDEVLQRFDEVELELLGQFYKFIRDRRDKYWVHWNMRNLTFGFEHLEHRYRALGGRDACVIAVEQRLNLNDLIADRYGADYAKHPKMLMLMEKNGGRHRDFLEGKEEAAAFSNKEFLRMHNSTLSKIGFFSSAMRKLVSGKLNTASKGFGIALDKLFESRIAKAVGLFATFITILVGLWQSILWLNGK</sequence>
<name>A0A1M6J0K6_9BURK</name>
<evidence type="ECO:0000313" key="2">
    <source>
        <dbReference type="EMBL" id="SHJ40223.1"/>
    </source>
</evidence>
<proteinExistence type="predicted"/>
<dbReference type="RefSeq" id="WP_073426893.1">
    <property type="nucleotide sequence ID" value="NZ_CADFGY010000003.1"/>
</dbReference>
<feature type="transmembrane region" description="Helical" evidence="1">
    <location>
        <begin position="233"/>
        <end position="254"/>
    </location>
</feature>
<dbReference type="EMBL" id="FRAB01000001">
    <property type="protein sequence ID" value="SHJ40223.1"/>
    <property type="molecule type" value="Genomic_DNA"/>
</dbReference>
<dbReference type="AlphaFoldDB" id="A0A1M6J0K6"/>
<dbReference type="OrthoDB" id="7889003at2"/>
<dbReference type="Proteomes" id="UP000184395">
    <property type="component" value="Unassembled WGS sequence"/>
</dbReference>
<gene>
    <name evidence="2" type="ORF">SAMN05192548_1001317</name>
</gene>
<organism evidence="2 3">
    <name type="scientific">Paraburkholderia terricola</name>
    <dbReference type="NCBI Taxonomy" id="169427"/>
    <lineage>
        <taxon>Bacteria</taxon>
        <taxon>Pseudomonadati</taxon>
        <taxon>Pseudomonadota</taxon>
        <taxon>Betaproteobacteria</taxon>
        <taxon>Burkholderiales</taxon>
        <taxon>Burkholderiaceae</taxon>
        <taxon>Paraburkholderia</taxon>
    </lineage>
</organism>
<protein>
    <submittedName>
        <fullName evidence="2">Uncharacterized protein</fullName>
    </submittedName>
</protein>
<keyword evidence="1" id="KW-1133">Transmembrane helix</keyword>
<accession>A0A1M6J0K6</accession>
<keyword evidence="1" id="KW-0472">Membrane</keyword>
<reference evidence="2 3" key="1">
    <citation type="submission" date="2016-11" db="EMBL/GenBank/DDBJ databases">
        <authorList>
            <person name="Jaros S."/>
            <person name="Januszkiewicz K."/>
            <person name="Wedrychowicz H."/>
        </authorList>
    </citation>
    <scope>NUCLEOTIDE SEQUENCE [LARGE SCALE GENOMIC DNA]</scope>
    <source>
        <strain evidence="2 3">LMG 20594</strain>
    </source>
</reference>
<keyword evidence="1" id="KW-0812">Transmembrane</keyword>
<evidence type="ECO:0000313" key="3">
    <source>
        <dbReference type="Proteomes" id="UP000184395"/>
    </source>
</evidence>
<evidence type="ECO:0000256" key="1">
    <source>
        <dbReference type="SAM" id="Phobius"/>
    </source>
</evidence>